<evidence type="ECO:0000313" key="7">
    <source>
        <dbReference type="EnsemblMetazoa" id="tetur08g00070.1"/>
    </source>
</evidence>
<organism evidence="7 8">
    <name type="scientific">Tetranychus urticae</name>
    <name type="common">Two-spotted spider mite</name>
    <dbReference type="NCBI Taxonomy" id="32264"/>
    <lineage>
        <taxon>Eukaryota</taxon>
        <taxon>Metazoa</taxon>
        <taxon>Ecdysozoa</taxon>
        <taxon>Arthropoda</taxon>
        <taxon>Chelicerata</taxon>
        <taxon>Arachnida</taxon>
        <taxon>Acari</taxon>
        <taxon>Acariformes</taxon>
        <taxon>Trombidiformes</taxon>
        <taxon>Prostigmata</taxon>
        <taxon>Eleutherengona</taxon>
        <taxon>Raphignathae</taxon>
        <taxon>Tetranychoidea</taxon>
        <taxon>Tetranychidae</taxon>
        <taxon>Tetranychus</taxon>
    </lineage>
</organism>
<keyword evidence="2" id="KW-0805">Transcription regulation</keyword>
<dbReference type="HOGENOM" id="CLU_957541_0_0_1"/>
<dbReference type="GO" id="GO:0005669">
    <property type="term" value="C:transcription factor TFIID complex"/>
    <property type="evidence" value="ECO:0007669"/>
    <property type="project" value="TreeGrafter"/>
</dbReference>
<dbReference type="EnsemblMetazoa" id="tetur08g00070.1">
    <property type="protein sequence ID" value="tetur08g00070.1"/>
    <property type="gene ID" value="tetur08g00070"/>
</dbReference>
<dbReference type="Proteomes" id="UP000015104">
    <property type="component" value="Unassembled WGS sequence"/>
</dbReference>
<dbReference type="Gene3D" id="1.10.20.10">
    <property type="entry name" value="Histone, subunit A"/>
    <property type="match status" value="1"/>
</dbReference>
<dbReference type="GO" id="GO:0002039">
    <property type="term" value="F:p53 binding"/>
    <property type="evidence" value="ECO:0007669"/>
    <property type="project" value="TreeGrafter"/>
</dbReference>
<evidence type="ECO:0000256" key="3">
    <source>
        <dbReference type="ARBA" id="ARBA00023163"/>
    </source>
</evidence>
<dbReference type="InterPro" id="IPR009072">
    <property type="entry name" value="Histone-fold"/>
</dbReference>
<accession>T1KAE3</accession>
<evidence type="ECO:0000256" key="4">
    <source>
        <dbReference type="ARBA" id="ARBA00023242"/>
    </source>
</evidence>
<feature type="compositionally biased region" description="Basic and acidic residues" evidence="5">
    <location>
        <begin position="214"/>
        <end position="258"/>
    </location>
</feature>
<dbReference type="AlphaFoldDB" id="T1KAE3"/>
<feature type="region of interest" description="Disordered" evidence="5">
    <location>
        <begin position="130"/>
        <end position="177"/>
    </location>
</feature>
<evidence type="ECO:0000256" key="2">
    <source>
        <dbReference type="ARBA" id="ARBA00023015"/>
    </source>
</evidence>
<dbReference type="EMBL" id="CAEY01001938">
    <property type="status" value="NOT_ANNOTATED_CDS"/>
    <property type="molecule type" value="Genomic_DNA"/>
</dbReference>
<dbReference type="PANTHER" id="PTHR46452:SF1">
    <property type="entry name" value="TRANSCRIPTION INITIATION FACTOR TFIID SUBUNIT 3"/>
    <property type="match status" value="1"/>
</dbReference>
<feature type="domain" description="Bromodomain associated" evidence="6">
    <location>
        <begin position="1"/>
        <end position="77"/>
    </location>
</feature>
<dbReference type="GO" id="GO:0045944">
    <property type="term" value="P:positive regulation of transcription by RNA polymerase II"/>
    <property type="evidence" value="ECO:0007669"/>
    <property type="project" value="TreeGrafter"/>
</dbReference>
<dbReference type="STRING" id="32264.T1KAE3"/>
<name>T1KAE3_TETUR</name>
<evidence type="ECO:0000313" key="8">
    <source>
        <dbReference type="Proteomes" id="UP000015104"/>
    </source>
</evidence>
<keyword evidence="3" id="KW-0804">Transcription</keyword>
<dbReference type="InterPro" id="IPR006565">
    <property type="entry name" value="BTP"/>
</dbReference>
<dbReference type="Pfam" id="PF07524">
    <property type="entry name" value="Bromo_TP"/>
    <property type="match status" value="1"/>
</dbReference>
<evidence type="ECO:0000259" key="6">
    <source>
        <dbReference type="SMART" id="SM00576"/>
    </source>
</evidence>
<sequence length="291" mass="33112">MLFNEKVLDLALSQIGLNIGWQSMSQQSMRILQTLVIKYIRELGKATMGFANNGNRHEAFLSDLVLAMRQMNVSLEEIQEYINEVDSVPFIKGNCIPLYPCPPPKGYVRINFPGVDEIATRPEYMEPWLPSLNFGDKSEEKDTANGTSGETNGQDGPTEGETCPNGDGNMNDPKNGVAHERLNDHIYLSSVYIDAEGRVVGIGGREGVAPDSRLPPKDDYEEKKIAEEEEKKRKSLEAEEQERKKKQKVEEVNKPIKTKIKEKTLMGQRKYQKEVTRQSFPLWLTQWYTDR</sequence>
<evidence type="ECO:0000256" key="1">
    <source>
        <dbReference type="ARBA" id="ARBA00004123"/>
    </source>
</evidence>
<protein>
    <recommendedName>
        <fullName evidence="6">Bromodomain associated domain-containing protein</fullName>
    </recommendedName>
</protein>
<reference evidence="8" key="1">
    <citation type="submission" date="2011-08" db="EMBL/GenBank/DDBJ databases">
        <authorList>
            <person name="Rombauts S."/>
        </authorList>
    </citation>
    <scope>NUCLEOTIDE SEQUENCE</scope>
    <source>
        <strain evidence="8">London</strain>
    </source>
</reference>
<evidence type="ECO:0000256" key="5">
    <source>
        <dbReference type="SAM" id="MobiDB-lite"/>
    </source>
</evidence>
<proteinExistence type="predicted"/>
<dbReference type="SMART" id="SM00576">
    <property type="entry name" value="BTP"/>
    <property type="match status" value="1"/>
</dbReference>
<dbReference type="GO" id="GO:0046982">
    <property type="term" value="F:protein heterodimerization activity"/>
    <property type="evidence" value="ECO:0007669"/>
    <property type="project" value="InterPro"/>
</dbReference>
<feature type="compositionally biased region" description="Polar residues" evidence="5">
    <location>
        <begin position="144"/>
        <end position="155"/>
    </location>
</feature>
<dbReference type="CDD" id="cd22918">
    <property type="entry name" value="HFD_TAF8"/>
    <property type="match status" value="1"/>
</dbReference>
<keyword evidence="4" id="KW-0539">Nucleus</keyword>
<feature type="region of interest" description="Disordered" evidence="5">
    <location>
        <begin position="204"/>
        <end position="258"/>
    </location>
</feature>
<keyword evidence="8" id="KW-1185">Reference proteome</keyword>
<comment type="subcellular location">
    <subcellularLocation>
        <location evidence="1">Nucleus</location>
    </subcellularLocation>
</comment>
<reference evidence="7" key="2">
    <citation type="submission" date="2015-06" db="UniProtKB">
        <authorList>
            <consortium name="EnsemblMetazoa"/>
        </authorList>
    </citation>
    <scope>IDENTIFICATION</scope>
</reference>
<dbReference type="PANTHER" id="PTHR46452">
    <property type="entry name" value="TRANSCRIPTION INITIATION FACTOR TFIID SUBUNIT 3"/>
    <property type="match status" value="1"/>
</dbReference>